<dbReference type="SUPFAM" id="SSF56672">
    <property type="entry name" value="DNA/RNA polymerases"/>
    <property type="match status" value="1"/>
</dbReference>
<feature type="domain" description="Reverse transcriptase" evidence="2">
    <location>
        <begin position="51"/>
        <end position="278"/>
    </location>
</feature>
<dbReference type="PANTHER" id="PTHR34047:SF8">
    <property type="entry name" value="PROTEIN YKFC"/>
    <property type="match status" value="1"/>
</dbReference>
<dbReference type="InterPro" id="IPR043502">
    <property type="entry name" value="DNA/RNA_pol_sf"/>
</dbReference>
<accession>A0A7W4WC69</accession>
<dbReference type="GO" id="GO:0003964">
    <property type="term" value="F:RNA-directed DNA polymerase activity"/>
    <property type="evidence" value="ECO:0007669"/>
    <property type="project" value="UniProtKB-KW"/>
</dbReference>
<evidence type="ECO:0000313" key="4">
    <source>
        <dbReference type="Proteomes" id="UP000535937"/>
    </source>
</evidence>
<reference evidence="3 4" key="1">
    <citation type="submission" date="2020-08" db="EMBL/GenBank/DDBJ databases">
        <title>Genomic Encyclopedia of Type Strains, Phase III (KMG-III): the genomes of soil and plant-associated and newly described type strains.</title>
        <authorList>
            <person name="Whitman W."/>
        </authorList>
    </citation>
    <scope>NUCLEOTIDE SEQUENCE [LARGE SCALE GENOMIC DNA]</scope>
    <source>
        <strain evidence="3 4">CECT 8799</strain>
    </source>
</reference>
<dbReference type="PROSITE" id="PS50878">
    <property type="entry name" value="RT_POL"/>
    <property type="match status" value="1"/>
</dbReference>
<dbReference type="PANTHER" id="PTHR34047">
    <property type="entry name" value="NUCLEAR INTRON MATURASE 1, MITOCHONDRIAL-RELATED"/>
    <property type="match status" value="1"/>
</dbReference>
<dbReference type="CDD" id="cd01646">
    <property type="entry name" value="RT_Bac_retron_I"/>
    <property type="match status" value="1"/>
</dbReference>
<keyword evidence="3" id="KW-0548">Nucleotidyltransferase</keyword>
<keyword evidence="3" id="KW-0695">RNA-directed DNA polymerase</keyword>
<protein>
    <submittedName>
        <fullName evidence="3">Retron-type reverse transcriptase</fullName>
    </submittedName>
</protein>
<dbReference type="EMBL" id="JACHWZ010000009">
    <property type="protein sequence ID" value="MBB3061419.1"/>
    <property type="molecule type" value="Genomic_DNA"/>
</dbReference>
<dbReference type="AlphaFoldDB" id="A0A7W4WC69"/>
<organism evidence="3 4">
    <name type="scientific">Microbulbifer rhizosphaerae</name>
    <dbReference type="NCBI Taxonomy" id="1562603"/>
    <lineage>
        <taxon>Bacteria</taxon>
        <taxon>Pseudomonadati</taxon>
        <taxon>Pseudomonadota</taxon>
        <taxon>Gammaproteobacteria</taxon>
        <taxon>Cellvibrionales</taxon>
        <taxon>Microbulbiferaceae</taxon>
        <taxon>Microbulbifer</taxon>
    </lineage>
</organism>
<evidence type="ECO:0000259" key="2">
    <source>
        <dbReference type="PROSITE" id="PS50878"/>
    </source>
</evidence>
<evidence type="ECO:0000256" key="1">
    <source>
        <dbReference type="ARBA" id="ARBA00034120"/>
    </source>
</evidence>
<dbReference type="RefSeq" id="WP_183459775.1">
    <property type="nucleotide sequence ID" value="NZ_JACHWZ010000009.1"/>
</dbReference>
<keyword evidence="3" id="KW-0808">Transferase</keyword>
<evidence type="ECO:0000313" key="3">
    <source>
        <dbReference type="EMBL" id="MBB3061419.1"/>
    </source>
</evidence>
<comment type="similarity">
    <text evidence="1">Belongs to the bacterial reverse transcriptase family.</text>
</comment>
<dbReference type="Pfam" id="PF00078">
    <property type="entry name" value="RVT_1"/>
    <property type="match status" value="1"/>
</dbReference>
<dbReference type="InterPro" id="IPR000477">
    <property type="entry name" value="RT_dom"/>
</dbReference>
<dbReference type="InterPro" id="IPR051083">
    <property type="entry name" value="GrpII_Intron_Splice-Mob/Def"/>
</dbReference>
<name>A0A7W4WC69_9GAMM</name>
<gene>
    <name evidence="3" type="ORF">FHS09_002252</name>
</gene>
<sequence>MSIRDRFEYFFSEDYLHHIYQDVIVLSNASGIDNLTQKQFWPRLNDEVSVISRKVLAGSYRFSKYKLRLISKGRGKVPREISIPTIRDRIALRALCDFLVERHDGVIKFELPQNMVKAAKEEIQSGKYTGFIKLDVSNFYPSISHQELLRRLRKRVRHPEIIEFVQSAVATPTVSRSRATDVKGTSGVPQGLSISNILAAIYLINVDRCFSNFADIAYHRYIDDIFILCDYKDVYSIAREIVRRFRRIGLTIHDPVKAPEKSTMGKVGEKFDYLGYQFKGRQISPREASIEKLKESLVSIFTGYKHSKVKSQEFLLWRLNLRITGCIFQKKAKGWMFFFSEINDETILHNLDRYVSKLLERFGVTVSPKRFVRAFYEIRHSKYQTNYIPNFDTYSIPQMAEVLELYFAKSTAGLAEEEVVYEFRKRIDRQVRDLLTDVQDFGY</sequence>
<dbReference type="Proteomes" id="UP000535937">
    <property type="component" value="Unassembled WGS sequence"/>
</dbReference>
<proteinExistence type="inferred from homology"/>
<keyword evidence="4" id="KW-1185">Reference proteome</keyword>
<comment type="caution">
    <text evidence="3">The sequence shown here is derived from an EMBL/GenBank/DDBJ whole genome shotgun (WGS) entry which is preliminary data.</text>
</comment>